<evidence type="ECO:0000256" key="4">
    <source>
        <dbReference type="ARBA" id="ARBA00023136"/>
    </source>
</evidence>
<feature type="transmembrane region" description="Helical" evidence="5">
    <location>
        <begin position="6"/>
        <end position="29"/>
    </location>
</feature>
<comment type="subcellular location">
    <subcellularLocation>
        <location evidence="1">Membrane</location>
    </subcellularLocation>
</comment>
<dbReference type="GO" id="GO:0005506">
    <property type="term" value="F:iron ion binding"/>
    <property type="evidence" value="ECO:0007669"/>
    <property type="project" value="InterPro"/>
</dbReference>
<keyword evidence="8" id="KW-1185">Reference proteome</keyword>
<dbReference type="GO" id="GO:0008610">
    <property type="term" value="P:lipid biosynthetic process"/>
    <property type="evidence" value="ECO:0007669"/>
    <property type="project" value="InterPro"/>
</dbReference>
<dbReference type="InterPro" id="IPR006694">
    <property type="entry name" value="Fatty_acid_hydroxylase"/>
</dbReference>
<gene>
    <name evidence="7" type="ORF">GSLYS_00005027001</name>
</gene>
<dbReference type="Pfam" id="PF04116">
    <property type="entry name" value="FA_hydroxylase"/>
    <property type="match status" value="1"/>
</dbReference>
<evidence type="ECO:0000259" key="6">
    <source>
        <dbReference type="Pfam" id="PF04116"/>
    </source>
</evidence>
<evidence type="ECO:0000256" key="1">
    <source>
        <dbReference type="ARBA" id="ARBA00004370"/>
    </source>
</evidence>
<reference evidence="7 8" key="1">
    <citation type="submission" date="2024-04" db="EMBL/GenBank/DDBJ databases">
        <authorList>
            <consortium name="Genoscope - CEA"/>
            <person name="William W."/>
        </authorList>
    </citation>
    <scope>NUCLEOTIDE SEQUENCE [LARGE SCALE GENOMIC DNA]</scope>
</reference>
<protein>
    <recommendedName>
        <fullName evidence="6">Fatty acid hydroxylase domain-containing protein</fullName>
    </recommendedName>
</protein>
<dbReference type="AlphaFoldDB" id="A0AAV2HAW6"/>
<proteinExistence type="predicted"/>
<dbReference type="GO" id="GO:0016491">
    <property type="term" value="F:oxidoreductase activity"/>
    <property type="evidence" value="ECO:0007669"/>
    <property type="project" value="InterPro"/>
</dbReference>
<evidence type="ECO:0000256" key="2">
    <source>
        <dbReference type="ARBA" id="ARBA00022692"/>
    </source>
</evidence>
<evidence type="ECO:0000256" key="5">
    <source>
        <dbReference type="SAM" id="Phobius"/>
    </source>
</evidence>
<keyword evidence="4 5" id="KW-0472">Membrane</keyword>
<sequence length="320" mass="36261">MAVDRISQLVVKVKGISAIVVVSLLLNYLAGNSLHRCTDQFWSNSALVCQRLWVAVLAYFHQDESLVSIVGSTIYTMGIFWSLNLFLTVLDLTGRPAAILRYKIQPDKNCPLTHTDLWRAVKVAVFNQTIVGVPFLCGLHIMMKRRGCSWSPEELPTATQALLEMAVFVFVEEISFYYAHRMLHHPRLYKHIHKKHHEWTAPIGIVSIYAHPVEHIFANLLPPALGPILMGSHMATAWLWWGVAILSTTIDHGGYRLPWFLSPDFHDYHHLKFNTNYGVIGLLDRLHGTDALFRKHISGETEADLKENNMADTGSKMKIG</sequence>
<keyword evidence="3 5" id="KW-1133">Transmembrane helix</keyword>
<dbReference type="PANTHER" id="PTHR11863">
    <property type="entry name" value="STEROL DESATURASE"/>
    <property type="match status" value="1"/>
</dbReference>
<feature type="transmembrane region" description="Helical" evidence="5">
    <location>
        <begin position="66"/>
        <end position="87"/>
    </location>
</feature>
<evidence type="ECO:0000313" key="7">
    <source>
        <dbReference type="EMBL" id="CAL1530902.1"/>
    </source>
</evidence>
<organism evidence="7 8">
    <name type="scientific">Lymnaea stagnalis</name>
    <name type="common">Great pond snail</name>
    <name type="synonym">Helix stagnalis</name>
    <dbReference type="NCBI Taxonomy" id="6523"/>
    <lineage>
        <taxon>Eukaryota</taxon>
        <taxon>Metazoa</taxon>
        <taxon>Spiralia</taxon>
        <taxon>Lophotrochozoa</taxon>
        <taxon>Mollusca</taxon>
        <taxon>Gastropoda</taxon>
        <taxon>Heterobranchia</taxon>
        <taxon>Euthyneura</taxon>
        <taxon>Panpulmonata</taxon>
        <taxon>Hygrophila</taxon>
        <taxon>Lymnaeoidea</taxon>
        <taxon>Lymnaeidae</taxon>
        <taxon>Lymnaea</taxon>
    </lineage>
</organism>
<dbReference type="InterPro" id="IPR050307">
    <property type="entry name" value="Sterol_Desaturase_Related"/>
</dbReference>
<evidence type="ECO:0000256" key="3">
    <source>
        <dbReference type="ARBA" id="ARBA00022989"/>
    </source>
</evidence>
<keyword evidence="2 5" id="KW-0812">Transmembrane</keyword>
<comment type="caution">
    <text evidence="7">The sequence shown here is derived from an EMBL/GenBank/DDBJ whole genome shotgun (WGS) entry which is preliminary data.</text>
</comment>
<evidence type="ECO:0000313" key="8">
    <source>
        <dbReference type="Proteomes" id="UP001497497"/>
    </source>
</evidence>
<feature type="transmembrane region" description="Helical" evidence="5">
    <location>
        <begin position="161"/>
        <end position="179"/>
    </location>
</feature>
<feature type="transmembrane region" description="Helical" evidence="5">
    <location>
        <begin position="123"/>
        <end position="141"/>
    </location>
</feature>
<dbReference type="EMBL" id="CAXITT010000077">
    <property type="protein sequence ID" value="CAL1530902.1"/>
    <property type="molecule type" value="Genomic_DNA"/>
</dbReference>
<dbReference type="GO" id="GO:0016020">
    <property type="term" value="C:membrane"/>
    <property type="evidence" value="ECO:0007669"/>
    <property type="project" value="UniProtKB-SubCell"/>
</dbReference>
<feature type="domain" description="Fatty acid hydroxylase" evidence="6">
    <location>
        <begin position="166"/>
        <end position="289"/>
    </location>
</feature>
<accession>A0AAV2HAW6</accession>
<name>A0AAV2HAW6_LYMST</name>
<dbReference type="Proteomes" id="UP001497497">
    <property type="component" value="Unassembled WGS sequence"/>
</dbReference>